<accession>A0A328B2Z4</accession>
<gene>
    <name evidence="1" type="ORF">DJ021_11000</name>
</gene>
<evidence type="ECO:0000313" key="1">
    <source>
        <dbReference type="EMBL" id="RAK60296.1"/>
    </source>
</evidence>
<proteinExistence type="predicted"/>
<protein>
    <submittedName>
        <fullName evidence="1">Uncharacterized protein</fullName>
    </submittedName>
</protein>
<evidence type="ECO:0000313" key="2">
    <source>
        <dbReference type="Proteomes" id="UP000249842"/>
    </source>
</evidence>
<dbReference type="RefSeq" id="WP_111457589.1">
    <property type="nucleotide sequence ID" value="NZ_QFYP01000001.1"/>
</dbReference>
<dbReference type="OrthoDB" id="7212433at2"/>
<dbReference type="AlphaFoldDB" id="A0A328B2Z4"/>
<dbReference type="EMBL" id="QFYP01000001">
    <property type="protein sequence ID" value="RAK60296.1"/>
    <property type="molecule type" value="Genomic_DNA"/>
</dbReference>
<dbReference type="Proteomes" id="UP000249842">
    <property type="component" value="Unassembled WGS sequence"/>
</dbReference>
<organism evidence="1 2">
    <name type="scientific">Phenylobacterium hankyongense</name>
    <dbReference type="NCBI Taxonomy" id="1813876"/>
    <lineage>
        <taxon>Bacteria</taxon>
        <taxon>Pseudomonadati</taxon>
        <taxon>Pseudomonadota</taxon>
        <taxon>Alphaproteobacteria</taxon>
        <taxon>Caulobacterales</taxon>
        <taxon>Caulobacteraceae</taxon>
        <taxon>Phenylobacterium</taxon>
    </lineage>
</organism>
<comment type="caution">
    <text evidence="1">The sequence shown here is derived from an EMBL/GenBank/DDBJ whole genome shotgun (WGS) entry which is preliminary data.</text>
</comment>
<name>A0A328B2Z4_9CAUL</name>
<sequence length="163" mass="17488">MRHRGLEIIPESELVEAIARTPTDHYVIWTGEPCGSQAGSLRSRALACVDEVARPVPLRDVIRRAAKFEGGLGLNPDAVRNAVRMHQCARPAVYLLVTRLTSGAFAAVADIPFPSGGRRRLAPGDLVMDAQGLLLLADDVRADAATPGGWVGGRFAERRVAAR</sequence>
<reference evidence="2" key="1">
    <citation type="submission" date="2018-05" db="EMBL/GenBank/DDBJ databases">
        <authorList>
            <person name="Li X."/>
        </authorList>
    </citation>
    <scope>NUCLEOTIDE SEQUENCE [LARGE SCALE GENOMIC DNA]</scope>
    <source>
        <strain evidence="2">HKS-05</strain>
    </source>
</reference>
<keyword evidence="2" id="KW-1185">Reference proteome</keyword>